<feature type="transmembrane region" description="Helical" evidence="1">
    <location>
        <begin position="298"/>
        <end position="321"/>
    </location>
</feature>
<sequence>MASTDAVVSQEAKQWMCVMEVAQPLPQINLENTMLSKILSPSAHDRFLEVMRRQYTRFGMMYRLASVLGLVIVFLDRDIGRILSPIPTVLAVPAISCSFLMLSSDLLAILVWQYEFWFFTILNTINWVTLAIFYADARIISLYSGLFGTQSVIFIDANFRTIVSALKSCVVAAPVLCIVAAACFFRLLDVPVENYLVIPVAHINVTLVDVFVNTAITLAIFIARKAYSKRKVLRESKQNLRIVRCVVFRSKLRLRQVSTSHPLDENRQQVTLVSLKLECVDVRRTLWPKWTPLEEPVAWSWMAFLLANGVVGLTTTAMTLSCSHPQAGVPDEDDTTQQQRIVAIVALVSTSVCCLPFLACSQRDLLKSLLNSFDFLFSSIQFGLAMLFLADMLRWDYRALGALAWFLWFHFVLLLDTWTPPIKTHLRFRKLYTVPVISLSLVGVAAIVYSFFFTKIDIFEERTLFAFQLNGHAIAARTKSLLLNRLFTVFLWSARLVWEVSYCPDNELIFIRGGLDYYNPMEMFPPFSEAAIAPMVTTVRRLSRKFSMELPGRVPNQE</sequence>
<dbReference type="EMBL" id="GL376564">
    <property type="status" value="NOT_ANNOTATED_CDS"/>
    <property type="molecule type" value="Genomic_DNA"/>
</dbReference>
<organism evidence="2 3">
    <name type="scientific">Globisporangium ultimum (strain ATCC 200006 / CBS 805.95 / DAOM BR144)</name>
    <name type="common">Pythium ultimum</name>
    <dbReference type="NCBI Taxonomy" id="431595"/>
    <lineage>
        <taxon>Eukaryota</taxon>
        <taxon>Sar</taxon>
        <taxon>Stramenopiles</taxon>
        <taxon>Oomycota</taxon>
        <taxon>Peronosporomycetes</taxon>
        <taxon>Pythiales</taxon>
        <taxon>Pythiaceae</taxon>
        <taxon>Globisporangium</taxon>
    </lineage>
</organism>
<feature type="transmembrane region" description="Helical" evidence="1">
    <location>
        <begin position="169"/>
        <end position="188"/>
    </location>
</feature>
<feature type="transmembrane region" description="Helical" evidence="1">
    <location>
        <begin position="140"/>
        <end position="157"/>
    </location>
</feature>
<feature type="transmembrane region" description="Helical" evidence="1">
    <location>
        <begin position="82"/>
        <end position="102"/>
    </location>
</feature>
<dbReference type="Proteomes" id="UP000019132">
    <property type="component" value="Unassembled WGS sequence"/>
</dbReference>
<evidence type="ECO:0000313" key="2">
    <source>
        <dbReference type="EnsemblProtists" id="PYU1_T005123"/>
    </source>
</evidence>
<evidence type="ECO:0000256" key="1">
    <source>
        <dbReference type="SAM" id="Phobius"/>
    </source>
</evidence>
<keyword evidence="1" id="KW-0472">Membrane</keyword>
<reference evidence="3" key="1">
    <citation type="journal article" date="2010" name="Genome Biol.">
        <title>Genome sequence of the necrotrophic plant pathogen Pythium ultimum reveals original pathogenicity mechanisms and effector repertoire.</title>
        <authorList>
            <person name="Levesque C.A."/>
            <person name="Brouwer H."/>
            <person name="Cano L."/>
            <person name="Hamilton J.P."/>
            <person name="Holt C."/>
            <person name="Huitema E."/>
            <person name="Raffaele S."/>
            <person name="Robideau G.P."/>
            <person name="Thines M."/>
            <person name="Win J."/>
            <person name="Zerillo M.M."/>
            <person name="Beakes G.W."/>
            <person name="Boore J.L."/>
            <person name="Busam D."/>
            <person name="Dumas B."/>
            <person name="Ferriera S."/>
            <person name="Fuerstenberg S.I."/>
            <person name="Gachon C.M."/>
            <person name="Gaulin E."/>
            <person name="Govers F."/>
            <person name="Grenville-Briggs L."/>
            <person name="Horner N."/>
            <person name="Hostetler J."/>
            <person name="Jiang R.H."/>
            <person name="Johnson J."/>
            <person name="Krajaejun T."/>
            <person name="Lin H."/>
            <person name="Meijer H.J."/>
            <person name="Moore B."/>
            <person name="Morris P."/>
            <person name="Phuntmart V."/>
            <person name="Puiu D."/>
            <person name="Shetty J."/>
            <person name="Stajich J.E."/>
            <person name="Tripathy S."/>
            <person name="Wawra S."/>
            <person name="van West P."/>
            <person name="Whitty B.R."/>
            <person name="Coutinho P.M."/>
            <person name="Henrissat B."/>
            <person name="Martin F."/>
            <person name="Thomas P.D."/>
            <person name="Tyler B.M."/>
            <person name="De Vries R.P."/>
            <person name="Kamoun S."/>
            <person name="Yandell M."/>
            <person name="Tisserat N."/>
            <person name="Buell C.R."/>
        </authorList>
    </citation>
    <scope>NUCLEOTIDE SEQUENCE</scope>
    <source>
        <strain evidence="3">DAOM:BR144</strain>
    </source>
</reference>
<dbReference type="EnsemblProtists" id="PYU1_T005123">
    <property type="protein sequence ID" value="PYU1_T005123"/>
    <property type="gene ID" value="PYU1_G005112"/>
</dbReference>
<dbReference type="OMA" id="WIMILCH"/>
<name>K3WJI1_GLOUD</name>
<reference evidence="3" key="2">
    <citation type="submission" date="2010-04" db="EMBL/GenBank/DDBJ databases">
        <authorList>
            <person name="Buell R."/>
            <person name="Hamilton J."/>
            <person name="Hostetler J."/>
        </authorList>
    </citation>
    <scope>NUCLEOTIDE SEQUENCE [LARGE SCALE GENOMIC DNA]</scope>
    <source>
        <strain evidence="3">DAOM:BR144</strain>
    </source>
</reference>
<dbReference type="InParanoid" id="K3WJI1"/>
<evidence type="ECO:0000313" key="3">
    <source>
        <dbReference type="Proteomes" id="UP000019132"/>
    </source>
</evidence>
<feature type="transmembrane region" description="Helical" evidence="1">
    <location>
        <begin position="60"/>
        <end position="76"/>
    </location>
</feature>
<keyword evidence="1" id="KW-1133">Transmembrane helix</keyword>
<proteinExistence type="predicted"/>
<feature type="transmembrane region" description="Helical" evidence="1">
    <location>
        <begin position="431"/>
        <end position="452"/>
    </location>
</feature>
<feature type="transmembrane region" description="Helical" evidence="1">
    <location>
        <begin position="200"/>
        <end position="223"/>
    </location>
</feature>
<keyword evidence="1" id="KW-0812">Transmembrane</keyword>
<dbReference type="HOGENOM" id="CLU_024360_0_0_1"/>
<feature type="transmembrane region" description="Helical" evidence="1">
    <location>
        <begin position="373"/>
        <end position="393"/>
    </location>
</feature>
<dbReference type="AlphaFoldDB" id="K3WJI1"/>
<feature type="transmembrane region" description="Helical" evidence="1">
    <location>
        <begin position="114"/>
        <end position="134"/>
    </location>
</feature>
<dbReference type="eggNOG" id="ENOG502SNV7">
    <property type="taxonomic scope" value="Eukaryota"/>
</dbReference>
<feature type="transmembrane region" description="Helical" evidence="1">
    <location>
        <begin position="341"/>
        <end position="361"/>
    </location>
</feature>
<accession>K3WJI1</accession>
<feature type="transmembrane region" description="Helical" evidence="1">
    <location>
        <begin position="399"/>
        <end position="419"/>
    </location>
</feature>
<reference evidence="2" key="3">
    <citation type="submission" date="2015-02" db="UniProtKB">
        <authorList>
            <consortium name="EnsemblProtists"/>
        </authorList>
    </citation>
    <scope>IDENTIFICATION</scope>
    <source>
        <strain evidence="2">DAOM BR144</strain>
    </source>
</reference>
<protein>
    <submittedName>
        <fullName evidence="2">Uncharacterized protein</fullName>
    </submittedName>
</protein>
<keyword evidence="3" id="KW-1185">Reference proteome</keyword>
<dbReference type="VEuPathDB" id="FungiDB:PYU1_G005112"/>